<name>A0AAU8GXS0_9BACT</name>
<dbReference type="InterPro" id="IPR039555">
    <property type="entry name" value="TraF/TrbB"/>
</dbReference>
<feature type="signal peptide" evidence="2">
    <location>
        <begin position="1"/>
        <end position="23"/>
    </location>
</feature>
<keyword evidence="2" id="KW-0732">Signal</keyword>
<dbReference type="EMBL" id="CP144373">
    <property type="protein sequence ID" value="XCH46863.1"/>
    <property type="molecule type" value="Genomic_DNA"/>
</dbReference>
<dbReference type="InterPro" id="IPR036249">
    <property type="entry name" value="Thioredoxin-like_sf"/>
</dbReference>
<evidence type="ECO:0000256" key="2">
    <source>
        <dbReference type="SAM" id="SignalP"/>
    </source>
</evidence>
<feature type="chain" id="PRO_5043504608" evidence="2">
    <location>
        <begin position="24"/>
        <end position="313"/>
    </location>
</feature>
<dbReference type="RefSeq" id="WP_353684386.1">
    <property type="nucleotide sequence ID" value="NZ_CP144373.1"/>
</dbReference>
<dbReference type="KEGG" id="taut:V4D30_00960"/>
<evidence type="ECO:0000256" key="1">
    <source>
        <dbReference type="SAM" id="MobiDB-lite"/>
    </source>
</evidence>
<feature type="region of interest" description="Disordered" evidence="1">
    <location>
        <begin position="294"/>
        <end position="313"/>
    </location>
</feature>
<dbReference type="Gene3D" id="3.40.30.10">
    <property type="entry name" value="Glutaredoxin"/>
    <property type="match status" value="1"/>
</dbReference>
<gene>
    <name evidence="3" type="ORF">V4D30_00960</name>
</gene>
<evidence type="ECO:0000313" key="3">
    <source>
        <dbReference type="EMBL" id="XCH46863.1"/>
    </source>
</evidence>
<dbReference type="CDD" id="cd01659">
    <property type="entry name" value="TRX_superfamily"/>
    <property type="match status" value="1"/>
</dbReference>
<organism evidence="3">
    <name type="scientific">Thermodesulfovibrio autotrophicus</name>
    <dbReference type="NCBI Taxonomy" id="3118333"/>
    <lineage>
        <taxon>Bacteria</taxon>
        <taxon>Pseudomonadati</taxon>
        <taxon>Nitrospirota</taxon>
        <taxon>Thermodesulfovibrionia</taxon>
        <taxon>Thermodesulfovibrionales</taxon>
        <taxon>Thermodesulfovibrionaceae</taxon>
        <taxon>Thermodesulfovibrio</taxon>
    </lineage>
</organism>
<dbReference type="SUPFAM" id="SSF52833">
    <property type="entry name" value="Thioredoxin-like"/>
    <property type="match status" value="1"/>
</dbReference>
<reference evidence="3" key="1">
    <citation type="submission" date="2024-01" db="EMBL/GenBank/DDBJ databases">
        <title>The first autotrophic representatives of the genus Thermodesulfovibrio.</title>
        <authorList>
            <person name="Maltseva A.I."/>
            <person name="Elcheninov A.G."/>
            <person name="Kublanov I.V."/>
            <person name="Lebedinsky A.V."/>
            <person name="Frolov E.N."/>
        </authorList>
    </citation>
    <scope>NUCLEOTIDE SEQUENCE</scope>
    <source>
        <strain evidence="3">3907-1M</strain>
    </source>
</reference>
<protein>
    <submittedName>
        <fullName evidence="3">Conjugal transfer protein TraF</fullName>
    </submittedName>
</protein>
<proteinExistence type="predicted"/>
<dbReference type="AlphaFoldDB" id="A0AAU8GXS0"/>
<accession>A0AAU8GXS0</accession>
<dbReference type="Pfam" id="PF13728">
    <property type="entry name" value="TraF"/>
    <property type="match status" value="1"/>
</dbReference>
<sequence length="313" mass="36728">MTRKIVSIIIFLAVILVTYSGYAQTEPKKAEDNQKNTPFYYSPTKEGWWWYKNYVKPAPKKEEKENKEVATQDKDSKEQQWKPKLLKEYSYEELLYMHPDEFKKIYDYYLKLAVQRPTEENVYEFYNLQDVARKKALLFTHYSGYVWQKYPELSTERDIPIVGPGLFEKAELTQSELRQFARKNAQEYGYIVFVQPHCPYCESQLKILKYAEADGIPIKVVDITKNPSAQRTFAIEVTPTIILVSKKTGQYMPISAGVISLDEIYIRTARAIRMLEGEVPERYGIYEFQKGTSLDPTEPSPLWKKNNKDKEVK</sequence>